<dbReference type="EMBL" id="AJWN02000108">
    <property type="protein sequence ID" value="OEE57621.1"/>
    <property type="molecule type" value="Genomic_DNA"/>
</dbReference>
<dbReference type="InterPro" id="IPR029068">
    <property type="entry name" value="Glyas_Bleomycin-R_OHBP_Dase"/>
</dbReference>
<dbReference type="InterPro" id="IPR037523">
    <property type="entry name" value="VOC_core"/>
</dbReference>
<organism evidence="2 3">
    <name type="scientific">Enterovibrio norvegicus FF-454</name>
    <dbReference type="NCBI Taxonomy" id="1185651"/>
    <lineage>
        <taxon>Bacteria</taxon>
        <taxon>Pseudomonadati</taxon>
        <taxon>Pseudomonadota</taxon>
        <taxon>Gammaproteobacteria</taxon>
        <taxon>Vibrionales</taxon>
        <taxon>Vibrionaceae</taxon>
        <taxon>Enterovibrio</taxon>
    </lineage>
</organism>
<dbReference type="Proteomes" id="UP000095039">
    <property type="component" value="Unassembled WGS sequence"/>
</dbReference>
<dbReference type="AlphaFoldDB" id="A0A1E5BWK4"/>
<comment type="caution">
    <text evidence="2">The sequence shown here is derived from an EMBL/GenBank/DDBJ whole genome shotgun (WGS) entry which is preliminary data.</text>
</comment>
<dbReference type="Pfam" id="PF00903">
    <property type="entry name" value="Glyoxalase"/>
    <property type="match status" value="1"/>
</dbReference>
<dbReference type="GO" id="GO:0016829">
    <property type="term" value="F:lyase activity"/>
    <property type="evidence" value="ECO:0007669"/>
    <property type="project" value="UniProtKB-KW"/>
</dbReference>
<reference evidence="2 3" key="1">
    <citation type="journal article" date="2012" name="Science">
        <title>Ecological populations of bacteria act as socially cohesive units of antibiotic production and resistance.</title>
        <authorList>
            <person name="Cordero O.X."/>
            <person name="Wildschutte H."/>
            <person name="Kirkup B."/>
            <person name="Proehl S."/>
            <person name="Ngo L."/>
            <person name="Hussain F."/>
            <person name="Le Roux F."/>
            <person name="Mincer T."/>
            <person name="Polz M.F."/>
        </authorList>
    </citation>
    <scope>NUCLEOTIDE SEQUENCE [LARGE SCALE GENOMIC DNA]</scope>
    <source>
        <strain evidence="2 3">FF-454</strain>
    </source>
</reference>
<dbReference type="InterPro" id="IPR004360">
    <property type="entry name" value="Glyas_Fos-R_dOase_dom"/>
</dbReference>
<dbReference type="CDD" id="cd06587">
    <property type="entry name" value="VOC"/>
    <property type="match status" value="1"/>
</dbReference>
<evidence type="ECO:0000259" key="1">
    <source>
        <dbReference type="PROSITE" id="PS51819"/>
    </source>
</evidence>
<feature type="domain" description="VOC" evidence="1">
    <location>
        <begin position="4"/>
        <end position="125"/>
    </location>
</feature>
<sequence length="138" mass="15883">MNSYVEHANITVNNLTNTIAFLRTAMPDFKVRGEGRDEHYGWCHLGTDTSYIALQEVVIDKPVDRVPYRQLGVNHIGFVVDDVTLVAEKLKAAGFEEVSFEKSHPSRKRAYFFDTDGIEWEFIEYLTDAMDSRNDYVL</sequence>
<gene>
    <name evidence="2" type="ORF">A1OK_05590</name>
</gene>
<proteinExistence type="predicted"/>
<dbReference type="SUPFAM" id="SSF54593">
    <property type="entry name" value="Glyoxalase/Bleomycin resistance protein/Dihydroxybiphenyl dioxygenase"/>
    <property type="match status" value="1"/>
</dbReference>
<name>A0A1E5BWK4_9GAMM</name>
<accession>A0A1E5BWK4</accession>
<keyword evidence="2" id="KW-0456">Lyase</keyword>
<evidence type="ECO:0000313" key="3">
    <source>
        <dbReference type="Proteomes" id="UP000095039"/>
    </source>
</evidence>
<dbReference type="Gene3D" id="3.10.180.10">
    <property type="entry name" value="2,3-Dihydroxybiphenyl 1,2-Dioxygenase, domain 1"/>
    <property type="match status" value="1"/>
</dbReference>
<evidence type="ECO:0000313" key="2">
    <source>
        <dbReference type="EMBL" id="OEE57621.1"/>
    </source>
</evidence>
<keyword evidence="3" id="KW-1185">Reference proteome</keyword>
<dbReference type="RefSeq" id="WP_016961746.1">
    <property type="nucleotide sequence ID" value="NZ_AJWN02000108.1"/>
</dbReference>
<protein>
    <submittedName>
        <fullName evidence="2">Lactoylglutathione lyase</fullName>
    </submittedName>
</protein>
<dbReference type="PROSITE" id="PS51819">
    <property type="entry name" value="VOC"/>
    <property type="match status" value="1"/>
</dbReference>